<keyword evidence="2" id="KW-0732">Signal</keyword>
<evidence type="ECO:0000256" key="1">
    <source>
        <dbReference type="SAM" id="MobiDB-lite"/>
    </source>
</evidence>
<dbReference type="SUPFAM" id="SSF47565">
    <property type="entry name" value="Insect pheromone/odorant-binding proteins"/>
    <property type="match status" value="1"/>
</dbReference>
<dbReference type="Gene3D" id="1.10.238.20">
    <property type="entry name" value="Pheromone/general odorant binding protein domain"/>
    <property type="match status" value="1"/>
</dbReference>
<dbReference type="InterPro" id="IPR036728">
    <property type="entry name" value="PBP_GOBP_sf"/>
</dbReference>
<organism evidence="3">
    <name type="scientific">Ostrinia furnacalis</name>
    <name type="common">Asian corn borer</name>
    <dbReference type="NCBI Taxonomy" id="93504"/>
    <lineage>
        <taxon>Eukaryota</taxon>
        <taxon>Metazoa</taxon>
        <taxon>Ecdysozoa</taxon>
        <taxon>Arthropoda</taxon>
        <taxon>Hexapoda</taxon>
        <taxon>Insecta</taxon>
        <taxon>Pterygota</taxon>
        <taxon>Neoptera</taxon>
        <taxon>Endopterygota</taxon>
        <taxon>Lepidoptera</taxon>
        <taxon>Glossata</taxon>
        <taxon>Ditrysia</taxon>
        <taxon>Pyraloidea</taxon>
        <taxon>Crambidae</taxon>
        <taxon>Pyraustinae</taxon>
        <taxon>Ostrinia</taxon>
    </lineage>
</organism>
<dbReference type="SMART" id="SM00708">
    <property type="entry name" value="PhBP"/>
    <property type="match status" value="1"/>
</dbReference>
<dbReference type="GO" id="GO:0005549">
    <property type="term" value="F:odorant binding"/>
    <property type="evidence" value="ECO:0007669"/>
    <property type="project" value="InterPro"/>
</dbReference>
<feature type="signal peptide" evidence="2">
    <location>
        <begin position="1"/>
        <end position="20"/>
    </location>
</feature>
<gene>
    <name evidence="3" type="primary">OfurOBP4</name>
</gene>
<dbReference type="AlphaFoldDB" id="A0A1B4ZBJ0"/>
<dbReference type="Pfam" id="PF01395">
    <property type="entry name" value="PBP_GOBP"/>
    <property type="match status" value="1"/>
</dbReference>
<proteinExistence type="evidence at transcript level"/>
<sequence length="193" mass="21186">MLRVALVVSIFVLSLGGLYCTPVQTSTKPDDSSAKHDDRSAKPVDSSAKPDDSSVKTKEVMLSSGQDMSSSEDANNTVDLMTFMNQCNESFRTDMAYIDALMESGSFPDETDRTPKCYVRCVLEHVGVASEEGAFDAARASEVFAGERGGRAMTDVQDLAEACADRNESCKCERSYRFMRCLMEAEIKEYSSN</sequence>
<dbReference type="CDD" id="cd23992">
    <property type="entry name" value="PBP_GOBP"/>
    <property type="match status" value="1"/>
</dbReference>
<feature type="compositionally biased region" description="Basic and acidic residues" evidence="1">
    <location>
        <begin position="28"/>
        <end position="59"/>
    </location>
</feature>
<protein>
    <submittedName>
        <fullName evidence="3">Odorant binding protein 4</fullName>
    </submittedName>
</protein>
<name>A0A1B4ZBJ0_OSTFU</name>
<feature type="compositionally biased region" description="Polar residues" evidence="1">
    <location>
        <begin position="63"/>
        <end position="73"/>
    </location>
</feature>
<accession>A0A1B4ZBJ0</accession>
<evidence type="ECO:0000313" key="3">
    <source>
        <dbReference type="EMBL" id="BAV56791.1"/>
    </source>
</evidence>
<evidence type="ECO:0000256" key="2">
    <source>
        <dbReference type="SAM" id="SignalP"/>
    </source>
</evidence>
<feature type="region of interest" description="Disordered" evidence="1">
    <location>
        <begin position="24"/>
        <end position="73"/>
    </location>
</feature>
<feature type="chain" id="PRO_5008573784" evidence="2">
    <location>
        <begin position="21"/>
        <end position="193"/>
    </location>
</feature>
<dbReference type="InterPro" id="IPR006170">
    <property type="entry name" value="PBP/GOBP"/>
</dbReference>
<dbReference type="EMBL" id="LC027688">
    <property type="protein sequence ID" value="BAV56791.1"/>
    <property type="molecule type" value="mRNA"/>
</dbReference>
<reference evidence="3" key="1">
    <citation type="submission" date="2015-02" db="EMBL/GenBank/DDBJ databases">
        <title>Identification of odorant binding proteins and chemosensory proteins in the Asian corn borer, Ostrinia furnacalis.</title>
        <authorList>
            <person name="Yang B."/>
            <person name="Ozaki K."/>
            <person name="Ishikawa Y."/>
            <person name="Matsuo T."/>
        </authorList>
    </citation>
    <scope>NUCLEOTIDE SEQUENCE</scope>
    <source>
        <tissue evidence="3">Antennal</tissue>
    </source>
</reference>